<evidence type="ECO:0000313" key="3">
    <source>
        <dbReference type="EMBL" id="CAL4770814.1"/>
    </source>
</evidence>
<evidence type="ECO:0000313" key="1">
    <source>
        <dbReference type="EMBL" id="CAI3983502.1"/>
    </source>
</evidence>
<dbReference type="EMBL" id="CAMXCT020000809">
    <property type="protein sequence ID" value="CAL1136877.1"/>
    <property type="molecule type" value="Genomic_DNA"/>
</dbReference>
<keyword evidence="4" id="KW-1185">Reference proteome</keyword>
<dbReference type="Proteomes" id="UP001152797">
    <property type="component" value="Unassembled WGS sequence"/>
</dbReference>
<name>A0A9P1C2H2_9DINO</name>
<dbReference type="EMBL" id="CAMXCT030000809">
    <property type="protein sequence ID" value="CAL4770814.1"/>
    <property type="molecule type" value="Genomic_DNA"/>
</dbReference>
<accession>A0A9P1C2H2</accession>
<comment type="caution">
    <text evidence="1">The sequence shown here is derived from an EMBL/GenBank/DDBJ whole genome shotgun (WGS) entry which is preliminary data.</text>
</comment>
<proteinExistence type="predicted"/>
<gene>
    <name evidence="1" type="ORF">C1SCF055_LOCUS11110</name>
</gene>
<evidence type="ECO:0000313" key="2">
    <source>
        <dbReference type="EMBL" id="CAL1136877.1"/>
    </source>
</evidence>
<reference evidence="1" key="1">
    <citation type="submission" date="2022-10" db="EMBL/GenBank/DDBJ databases">
        <authorList>
            <person name="Chen Y."/>
            <person name="Dougan E. K."/>
            <person name="Chan C."/>
            <person name="Rhodes N."/>
            <person name="Thang M."/>
        </authorList>
    </citation>
    <scope>NUCLEOTIDE SEQUENCE</scope>
</reference>
<organism evidence="1">
    <name type="scientific">Cladocopium goreaui</name>
    <dbReference type="NCBI Taxonomy" id="2562237"/>
    <lineage>
        <taxon>Eukaryota</taxon>
        <taxon>Sar</taxon>
        <taxon>Alveolata</taxon>
        <taxon>Dinophyceae</taxon>
        <taxon>Suessiales</taxon>
        <taxon>Symbiodiniaceae</taxon>
        <taxon>Cladocopium</taxon>
    </lineage>
</organism>
<dbReference type="AlphaFoldDB" id="A0A9P1C2H2"/>
<reference evidence="2" key="2">
    <citation type="submission" date="2024-04" db="EMBL/GenBank/DDBJ databases">
        <authorList>
            <person name="Chen Y."/>
            <person name="Shah S."/>
            <person name="Dougan E. K."/>
            <person name="Thang M."/>
            <person name="Chan C."/>
        </authorList>
    </citation>
    <scope>NUCLEOTIDE SEQUENCE [LARGE SCALE GENOMIC DNA]</scope>
</reference>
<protein>
    <submittedName>
        <fullName evidence="3">7,8-didemethyl-8-hydroxy-5-deazariboflavin synthase</fullName>
    </submittedName>
</protein>
<dbReference type="EMBL" id="CAMXCT010000809">
    <property type="protein sequence ID" value="CAI3983502.1"/>
    <property type="molecule type" value="Genomic_DNA"/>
</dbReference>
<evidence type="ECO:0000313" key="4">
    <source>
        <dbReference type="Proteomes" id="UP001152797"/>
    </source>
</evidence>
<sequence>MRNAIEAGKRQPPVDLRGLKSEAICKDQSGDSVRARVITFLEQVYNSQAETLPDTRDDAADESFGVFVRDFAWKDDAKDVAEDPYADALVAPEQSRAPTPKLRRLHCRSIKINPARREEEERFLPPGTMRDMWEQMNASDKEQNKVSFAQFWRIWKAEYPHLKFRASSSHSLCSNICLRHKLLIREMGHHLKARNAQRELFNFHLQRQYADRCEYWRIRAGSRMRSGEICLIVDSMDQAKFAYPRSDVYRLKERCRDLGPTSQASYAMATLCCSVYLPRTSQKTPLQ</sequence>